<evidence type="ECO:0000256" key="2">
    <source>
        <dbReference type="ARBA" id="ARBA00023186"/>
    </source>
</evidence>
<keyword evidence="3" id="KW-0963">Cytoplasm</keyword>
<dbReference type="InterPro" id="IPR002639">
    <property type="entry name" value="UreF"/>
</dbReference>
<dbReference type="RefSeq" id="WP_059286823.1">
    <property type="nucleotide sequence ID" value="NZ_LNQU01000114.1"/>
</dbReference>
<sequence length="227" mass="24772">MNAMLPLLQLLRLASPGLPIGGFSYSQGLESALELGLVHDAASARQWLHAVLQGPVCLFDAAMLAQMLQAVADDDHASLYRLNQRYLASRDCREQRQETIQMGYSLRQLLAGLPEGQSMSWPDGLANGEICLPAAWALAAHALGIARREALTALLWSWLENQVMVLLKAMPMGQSAGQQLLSALLPALAEAVEQAISLPAEQHSNFAPGLMWAAMKHETQYSRLFRS</sequence>
<dbReference type="Gene3D" id="1.10.4190.10">
    <property type="entry name" value="Urease accessory protein UreF"/>
    <property type="match status" value="1"/>
</dbReference>
<dbReference type="AlphaFoldDB" id="A0A318K849"/>
<name>A0A318K849_9NEIS</name>
<evidence type="ECO:0000256" key="1">
    <source>
        <dbReference type="ARBA" id="ARBA00022988"/>
    </source>
</evidence>
<evidence type="ECO:0000313" key="4">
    <source>
        <dbReference type="EMBL" id="PXX50600.1"/>
    </source>
</evidence>
<accession>A0A318K849</accession>
<dbReference type="GO" id="GO:0016151">
    <property type="term" value="F:nickel cation binding"/>
    <property type="evidence" value="ECO:0007669"/>
    <property type="project" value="UniProtKB-UniRule"/>
</dbReference>
<dbReference type="HAMAP" id="MF_01385">
    <property type="entry name" value="UreF"/>
    <property type="match status" value="1"/>
</dbReference>
<reference evidence="4 5" key="1">
    <citation type="submission" date="2018-05" db="EMBL/GenBank/DDBJ databases">
        <title>Genomic Encyclopedia of Type Strains, Phase IV (KMG-IV): sequencing the most valuable type-strain genomes for metagenomic binning, comparative biology and taxonomic classification.</title>
        <authorList>
            <person name="Goeker M."/>
        </authorList>
    </citation>
    <scope>NUCLEOTIDE SEQUENCE [LARGE SCALE GENOMIC DNA]</scope>
    <source>
        <strain evidence="4 5">DSM 25134</strain>
    </source>
</reference>
<keyword evidence="2 3" id="KW-0143">Chaperone</keyword>
<comment type="similarity">
    <text evidence="3">Belongs to the UreF family.</text>
</comment>
<dbReference type="InterPro" id="IPR038277">
    <property type="entry name" value="UreF_sf"/>
</dbReference>
<dbReference type="PANTHER" id="PTHR33620">
    <property type="entry name" value="UREASE ACCESSORY PROTEIN F"/>
    <property type="match status" value="1"/>
</dbReference>
<dbReference type="Proteomes" id="UP000248395">
    <property type="component" value="Unassembled WGS sequence"/>
</dbReference>
<evidence type="ECO:0000313" key="5">
    <source>
        <dbReference type="Proteomes" id="UP000248395"/>
    </source>
</evidence>
<dbReference type="EMBL" id="QJKC01000002">
    <property type="protein sequence ID" value="PXX50600.1"/>
    <property type="molecule type" value="Genomic_DNA"/>
</dbReference>
<comment type="subunit">
    <text evidence="3">UreD, UreF and UreG form a complex that acts as a GTP-hydrolysis-dependent molecular chaperone, activating the urease apoprotein by helping to assemble the nickel containing metallocenter of UreC. The UreE protein probably delivers the nickel.</text>
</comment>
<evidence type="ECO:0000256" key="3">
    <source>
        <dbReference type="HAMAP-Rule" id="MF_01385"/>
    </source>
</evidence>
<dbReference type="OrthoDB" id="9798772at2"/>
<protein>
    <recommendedName>
        <fullName evidence="3">Urease accessory protein UreF</fullName>
    </recommendedName>
</protein>
<proteinExistence type="inferred from homology"/>
<comment type="caution">
    <text evidence="4">The sequence shown here is derived from an EMBL/GenBank/DDBJ whole genome shotgun (WGS) entry which is preliminary data.</text>
</comment>
<keyword evidence="5" id="KW-1185">Reference proteome</keyword>
<dbReference type="PANTHER" id="PTHR33620:SF1">
    <property type="entry name" value="UREASE ACCESSORY PROTEIN F"/>
    <property type="match status" value="1"/>
</dbReference>
<comment type="subcellular location">
    <subcellularLocation>
        <location evidence="3">Cytoplasm</location>
    </subcellularLocation>
</comment>
<gene>
    <name evidence="3" type="primary">ureF</name>
    <name evidence="4" type="ORF">DFR38_102257</name>
</gene>
<dbReference type="Pfam" id="PF01730">
    <property type="entry name" value="UreF"/>
    <property type="match status" value="1"/>
</dbReference>
<comment type="function">
    <text evidence="3">Required for maturation of urease via the functional incorporation of the urease nickel metallocenter.</text>
</comment>
<organism evidence="4 5">
    <name type="scientific">Aquitalea magnusonii</name>
    <dbReference type="NCBI Taxonomy" id="332411"/>
    <lineage>
        <taxon>Bacteria</taxon>
        <taxon>Pseudomonadati</taxon>
        <taxon>Pseudomonadota</taxon>
        <taxon>Betaproteobacteria</taxon>
        <taxon>Neisseriales</taxon>
        <taxon>Chromobacteriaceae</taxon>
        <taxon>Aquitalea</taxon>
    </lineage>
</organism>
<dbReference type="GO" id="GO:0005737">
    <property type="term" value="C:cytoplasm"/>
    <property type="evidence" value="ECO:0007669"/>
    <property type="project" value="UniProtKB-SubCell"/>
</dbReference>
<keyword evidence="1 3" id="KW-0996">Nickel insertion</keyword>
<dbReference type="PIRSF" id="PIRSF009467">
    <property type="entry name" value="Ureas_acces_UreF"/>
    <property type="match status" value="1"/>
</dbReference>